<feature type="domain" description="Cas12a RuvC nuclease" evidence="6">
    <location>
        <begin position="906"/>
        <end position="1309"/>
    </location>
</feature>
<dbReference type="InterPro" id="IPR040882">
    <property type="entry name" value="Cas12a_NUC"/>
</dbReference>
<feature type="active site" description="For DNase activity of RuvC domain" evidence="1">
    <location>
        <position position="926"/>
    </location>
</feature>
<feature type="site" description="Binds Target strand DNA" evidence="3">
    <location>
        <position position="640"/>
    </location>
</feature>
<dbReference type="STRING" id="1940790.L21SP3_02321"/>
<feature type="region of interest" description="Binds crRNA" evidence="2">
    <location>
        <begin position="875"/>
        <end position="883"/>
    </location>
</feature>
<feature type="region of interest" description="Binds crRNA alone and in crRNA-target DNA heteroduplex" evidence="2">
    <location>
        <begin position="50"/>
        <end position="54"/>
    </location>
</feature>
<dbReference type="Pfam" id="PF21918">
    <property type="entry name" value="cas_Cpf1_2nd"/>
    <property type="match status" value="1"/>
</dbReference>
<feature type="region of interest" description="Binds crRNA" evidence="2">
    <location>
        <begin position="811"/>
        <end position="812"/>
    </location>
</feature>
<dbReference type="Proteomes" id="UP000188273">
    <property type="component" value="Chromosome"/>
</dbReference>
<feature type="active site" description="For DNase activity of RuvC domain" evidence="1">
    <location>
        <position position="1269"/>
    </location>
</feature>
<feature type="region of interest" description="Binds crRNA alone and in crRNA-target DNA heteroduplex" evidence="2">
    <location>
        <begin position="177"/>
        <end position="181"/>
    </location>
</feature>
<dbReference type="Pfam" id="PF18501">
    <property type="entry name" value="REC1"/>
    <property type="match status" value="1"/>
</dbReference>
<feature type="domain" description="Cas12a REC1" evidence="4">
    <location>
        <begin position="51"/>
        <end position="295"/>
    </location>
</feature>
<feature type="site" description="Binds DNA in crRNA-target DNA heteroduplex" evidence="3">
    <location>
        <position position="543"/>
    </location>
</feature>
<dbReference type="SMR" id="A0A1Q2HSP0"/>
<feature type="active site" description="For pre-crRNA processing" evidence="1">
    <location>
        <position position="853"/>
    </location>
</feature>
<dbReference type="InterPro" id="IPR040852">
    <property type="entry name" value="RuvC_1"/>
</dbReference>
<dbReference type="RefSeq" id="WP_077541740.1">
    <property type="nucleotide sequence ID" value="NZ_CP019633.1"/>
</dbReference>
<organism evidence="9 10">
    <name type="scientific">Sedimentisphaera cyanobacteriorum</name>
    <dbReference type="NCBI Taxonomy" id="1940790"/>
    <lineage>
        <taxon>Bacteria</taxon>
        <taxon>Pseudomonadati</taxon>
        <taxon>Planctomycetota</taxon>
        <taxon>Phycisphaerae</taxon>
        <taxon>Sedimentisphaerales</taxon>
        <taxon>Sedimentisphaeraceae</taxon>
        <taxon>Sedimentisphaera</taxon>
    </lineage>
</organism>
<dbReference type="EMBL" id="CP019633">
    <property type="protein sequence ID" value="AQQ10487.1"/>
    <property type="molecule type" value="Genomic_DNA"/>
</dbReference>
<evidence type="ECO:0000259" key="5">
    <source>
        <dbReference type="Pfam" id="PF18510"/>
    </source>
</evidence>
<feature type="site" description="Binds Target strand DNA; via amide nitrogen" evidence="3">
    <location>
        <position position="834"/>
    </location>
</feature>
<feature type="region of interest" description="Binds crRNA" evidence="2">
    <location>
        <begin position="545"/>
        <end position="549"/>
    </location>
</feature>
<feature type="region of interest" description="Binds DNA in crRNA-target DNA heteroduplex" evidence="2">
    <location>
        <begin position="267"/>
        <end position="271"/>
    </location>
</feature>
<feature type="active site" description="For pre-crRNA processing" evidence="1">
    <location>
        <position position="879"/>
    </location>
</feature>
<proteinExistence type="predicted"/>
<feature type="domain" description="Cas12a REC2" evidence="7">
    <location>
        <begin position="310"/>
        <end position="541"/>
    </location>
</feature>
<dbReference type="InterPro" id="IPR054116">
    <property type="entry name" value="Cas12a_REC2"/>
</dbReference>
<dbReference type="InterPro" id="IPR040787">
    <property type="entry name" value="Cas12a_REC1"/>
</dbReference>
<name>A0A1Q2HSP0_9BACT</name>
<dbReference type="OrthoDB" id="3251881at2"/>
<dbReference type="Pfam" id="PF18510">
    <property type="entry name" value="NUC"/>
    <property type="match status" value="1"/>
</dbReference>
<evidence type="ECO:0008006" key="11">
    <source>
        <dbReference type="Google" id="ProtNLM"/>
    </source>
</evidence>
<evidence type="ECO:0000256" key="3">
    <source>
        <dbReference type="PIRSR" id="PIRSR627620-3"/>
    </source>
</evidence>
<dbReference type="Pfam" id="PF22222">
    <property type="entry name" value="Cpf1_PI-like"/>
    <property type="match status" value="1"/>
</dbReference>
<reference evidence="10" key="1">
    <citation type="submission" date="2017-02" db="EMBL/GenBank/DDBJ databases">
        <title>Comparative genomics and description of representatives of a novel lineage of planctomycetes thriving in anoxic sediments.</title>
        <authorList>
            <person name="Spring S."/>
            <person name="Bunk B."/>
            <person name="Sproer C."/>
            <person name="Klenk H.-P."/>
        </authorList>
    </citation>
    <scope>NUCLEOTIDE SEQUENCE [LARGE SCALE GENOMIC DNA]</scope>
    <source>
        <strain evidence="10">L21-RPul-D3</strain>
    </source>
</reference>
<dbReference type="Pfam" id="PF18516">
    <property type="entry name" value="RuvC_1"/>
    <property type="match status" value="1"/>
</dbReference>
<dbReference type="KEGG" id="pbu:L21SP3_02321"/>
<feature type="region of interest" description="Binds crRNA" evidence="2">
    <location>
        <begin position="799"/>
        <end position="802"/>
    </location>
</feature>
<gene>
    <name evidence="9" type="ORF">L21SP3_02321</name>
</gene>
<evidence type="ECO:0000313" key="10">
    <source>
        <dbReference type="Proteomes" id="UP000188273"/>
    </source>
</evidence>
<feature type="domain" description="Cas12a PI" evidence="8">
    <location>
        <begin position="705"/>
        <end position="770"/>
    </location>
</feature>
<dbReference type="InterPro" id="IPR027620">
    <property type="entry name" value="Cas12a"/>
</dbReference>
<sequence>MKEFTNQYSLTKTLRFELRPVGETAEKIEDFKSGGLKQTVEKDRERTEAYKQLKEVIDSYHRDFIEQAFARQQTLSEEDFKQTYQLYKEAQKEKDGETLTKQYEHLRKKIAAMFSKATKEWAVMGENNELIGKNKESKLYQWLEKNYRAGRIEKEEFDHNAGLIEYFEKFSTYFVGFDKNRANMYSKEAKATAISFRTINENMVKHFDNCQRLEKIKSKYPDLAEELKDFEEFFKPSYFINCMNQSGIDYYNISAIGGKDEKDQKANMKINLFTQKNHLKGSDKPPFFAKLYKQILSDREKSVVIDEFEKDSELTEALKNVFSKDGLINEEFFTKLKSALENFMLPEYQGQLYIRNAFLTKISANIWGSGSWGIIKDAVTQAAENNFTRKSDKEKYAKKDFYSIAELQQAIDEYIPTLENGVQNASLIEYFRKMNYKPRGSEEDAGLIEEINNNLRQAGIVLNQAELGSGKQREENIEKIKNLLDSVLNLERFLKPLYLEKEKMRPKAANLNKDFCESFDPLYEKLKTFFKLYNKVRNYATKKPYSKDKFKINFDTATLLYGWSLDKETANLSVIFRKREKFYLGIINRYNSQIFNYKIAGSESEKGLERKRSLQQKVLAEEGEDYFEKMVYHLLLGASKTIPKCSTQLKEVKAHFQKSSEDYIIQSKSFAKSLTLTKEIFDLNNLRYNTETGEISSELSDTYPKKFQKGYLTQTGDVSGYKTALHKWIDFCKEFLRCYRNTEIFTFHFKDTKEYESLDEFLKEVDSSGYEISFDKIKASYINEKVNAGELYLFEIYNKDFSEYSKGKPNLHTIYWKSLFETQNLLDKTAKLNGKAEIFFRPRSIKHNDKIIHRAGETLKNKNPLNEKPSSRFDYDITKDRRFTKDKFFLHCPITLNFKQDKPVRFNEQVNLYLKDNPDVNIIGIDRGERHLLYYTLINQNGEILQQGSLNRIGEEESRPTDYHRLLDEREKQRQQARETWKAVEGIKDLKAGYLSRVVHKLAGLMVQNNAIVVLEDLNKGFKRGRFAVEKQVYQNFEKALIQKLNYLVFKEVNSKDAPGHYLKAYQLTAPFISFEKLGTQSGFLFYVRAWNTSKIDPATGFTDQIKPKYKNQKQAKDFMSSFDSVRYNRKENYFEFEADFEKLAQKPKGRTRWTICSYGQERYSYSPKERKFVKHNVTQNLAELFNSEGISFDSGQCFKDEILKVEDASFFKSIIFNLRLLLKLRHTCKNAEIERDFIISPVKGNNSSFFDSRIAEQENITSIPQNADANGAYNIALKGLMNLHNISKDGKAKLIKDEDWIEFVQKRKF</sequence>
<evidence type="ECO:0000256" key="1">
    <source>
        <dbReference type="PIRSR" id="PIRSR627620-1"/>
    </source>
</evidence>
<evidence type="ECO:0000256" key="2">
    <source>
        <dbReference type="PIRSR" id="PIRSR627620-2"/>
    </source>
</evidence>
<feature type="site" description="Binds crRNA alone and in crRNA-target DNA heteroduplex" evidence="3">
    <location>
        <position position="13"/>
    </location>
</feature>
<feature type="active site" description="For pre-crRNA processing" evidence="1">
    <location>
        <position position="862"/>
    </location>
</feature>
<dbReference type="InterPro" id="IPR053993">
    <property type="entry name" value="Cas12a_PI"/>
</dbReference>
<accession>A0A1Q2HSP0</accession>
<evidence type="ECO:0000259" key="6">
    <source>
        <dbReference type="Pfam" id="PF18516"/>
    </source>
</evidence>
<feature type="region of interest" description="Binds crRNA in crRNA-target DNA heteroduplex" evidence="2">
    <location>
        <begin position="293"/>
        <end position="296"/>
    </location>
</feature>
<feature type="site" description="Binds PAM" evidence="3">
    <location>
        <position position="644"/>
    </location>
</feature>
<evidence type="ECO:0000259" key="8">
    <source>
        <dbReference type="Pfam" id="PF22222"/>
    </source>
</evidence>
<dbReference type="NCBIfam" id="TIGR04330">
    <property type="entry name" value="cas_Cpf1"/>
    <property type="match status" value="1"/>
</dbReference>
<keyword evidence="10" id="KW-1185">Reference proteome</keyword>
<evidence type="ECO:0000259" key="4">
    <source>
        <dbReference type="Pfam" id="PF18501"/>
    </source>
</evidence>
<feature type="active site" description="For DNase activity of RuvC domain" evidence="1">
    <location>
        <position position="1016"/>
    </location>
</feature>
<evidence type="ECO:0000313" key="9">
    <source>
        <dbReference type="EMBL" id="AQQ10487.1"/>
    </source>
</evidence>
<feature type="domain" description="Cas12a nuclease" evidence="5">
    <location>
        <begin position="1096"/>
        <end position="1254"/>
    </location>
</feature>
<feature type="site" description="Binds DNA protospacer adjacent motif (PAM)" evidence="3">
    <location>
        <position position="567"/>
    </location>
</feature>
<evidence type="ECO:0000259" key="7">
    <source>
        <dbReference type="Pfam" id="PF21918"/>
    </source>
</evidence>
<feature type="site" description="Binds crRNA" evidence="3">
    <location>
        <position position="841"/>
    </location>
</feature>
<protein>
    <recommendedName>
        <fullName evidence="11">Type V CRISPR-associated protein Cpf1</fullName>
    </recommendedName>
</protein>